<comment type="caution">
    <text evidence="2">The sequence shown here is derived from an EMBL/GenBank/DDBJ whole genome shotgun (WGS) entry which is preliminary data.</text>
</comment>
<proteinExistence type="predicted"/>
<feature type="transmembrane region" description="Helical" evidence="1">
    <location>
        <begin position="158"/>
        <end position="179"/>
    </location>
</feature>
<reference evidence="2 3" key="1">
    <citation type="submission" date="2019-04" db="EMBL/GenBank/DDBJ databases">
        <authorList>
            <person name="Feng G."/>
            <person name="Zhang J."/>
            <person name="Zhu H."/>
        </authorList>
    </citation>
    <scope>NUCLEOTIDE SEQUENCE [LARGE SCALE GENOMIC DNA]</scope>
    <source>
        <strain evidence="2 3">JCM 19491</strain>
    </source>
</reference>
<sequence length="194" mass="21893">MPLQEEFMALRLELSVKAKNGIDFLAAASVVWAAIAFVWLLPYPLAHKAFITFFVGAATFPLAWLFSKVFRTTWSLPHNPLQPLGLWLNVAQLFYFPFLMFVYSKYPFYFIMTYGIITGAHFFPYAWFYRAQPFAIMAGIIPVGCLLLGLRLAVGQLYLIPAFMVCSLLALCGLLLVSYRQNSKAYASLAVPAH</sequence>
<keyword evidence="1" id="KW-1133">Transmembrane helix</keyword>
<keyword evidence="1" id="KW-0472">Membrane</keyword>
<evidence type="ECO:0000256" key="1">
    <source>
        <dbReference type="SAM" id="Phobius"/>
    </source>
</evidence>
<dbReference type="Proteomes" id="UP000298284">
    <property type="component" value="Unassembled WGS sequence"/>
</dbReference>
<dbReference type="InterPro" id="IPR053824">
    <property type="entry name" value="DUF7010"/>
</dbReference>
<dbReference type="RefSeq" id="WP_135528778.1">
    <property type="nucleotide sequence ID" value="NZ_SRKZ01000001.1"/>
</dbReference>
<dbReference type="OrthoDB" id="3242785at2"/>
<feature type="transmembrane region" description="Helical" evidence="1">
    <location>
        <begin position="49"/>
        <end position="66"/>
    </location>
</feature>
<evidence type="ECO:0000313" key="3">
    <source>
        <dbReference type="Proteomes" id="UP000298284"/>
    </source>
</evidence>
<keyword evidence="3" id="KW-1185">Reference proteome</keyword>
<evidence type="ECO:0000313" key="2">
    <source>
        <dbReference type="EMBL" id="TGD82617.1"/>
    </source>
</evidence>
<feature type="transmembrane region" description="Helical" evidence="1">
    <location>
        <begin position="109"/>
        <end position="127"/>
    </location>
</feature>
<feature type="transmembrane region" description="Helical" evidence="1">
    <location>
        <begin position="134"/>
        <end position="152"/>
    </location>
</feature>
<name>A0A4Z0MTN9_9BACT</name>
<dbReference type="Pfam" id="PF22765">
    <property type="entry name" value="DUF7010"/>
    <property type="match status" value="1"/>
</dbReference>
<dbReference type="AlphaFoldDB" id="A0A4Z0MTN9"/>
<keyword evidence="1" id="KW-0812">Transmembrane</keyword>
<feature type="transmembrane region" description="Helical" evidence="1">
    <location>
        <begin position="86"/>
        <end position="103"/>
    </location>
</feature>
<accession>A0A4Z0MTN9</accession>
<feature type="transmembrane region" description="Helical" evidence="1">
    <location>
        <begin position="21"/>
        <end position="43"/>
    </location>
</feature>
<organism evidence="2 3">
    <name type="scientific">Hymenobacter wooponensis</name>
    <dbReference type="NCBI Taxonomy" id="1525360"/>
    <lineage>
        <taxon>Bacteria</taxon>
        <taxon>Pseudomonadati</taxon>
        <taxon>Bacteroidota</taxon>
        <taxon>Cytophagia</taxon>
        <taxon>Cytophagales</taxon>
        <taxon>Hymenobacteraceae</taxon>
        <taxon>Hymenobacter</taxon>
    </lineage>
</organism>
<dbReference type="EMBL" id="SRKZ01000001">
    <property type="protein sequence ID" value="TGD82617.1"/>
    <property type="molecule type" value="Genomic_DNA"/>
</dbReference>
<gene>
    <name evidence="2" type="ORF">EU557_02195</name>
</gene>
<protein>
    <submittedName>
        <fullName evidence="2">Uncharacterized protein</fullName>
    </submittedName>
</protein>